<evidence type="ECO:0000313" key="17">
    <source>
        <dbReference type="Proteomes" id="UP000324176"/>
    </source>
</evidence>
<dbReference type="Pfam" id="PF02768">
    <property type="entry name" value="DNA_pol3_beta_3"/>
    <property type="match status" value="1"/>
</dbReference>
<reference evidence="16" key="1">
    <citation type="submission" date="2015-05" db="EMBL/GenBank/DDBJ databases">
        <title>Draft genome of Nitrosomonas communis strain Nm2.</title>
        <authorList>
            <person name="Kozlowski J.A."/>
            <person name="Kits K.D."/>
            <person name="Stein L.Y."/>
        </authorList>
    </citation>
    <scope>NUCLEOTIDE SEQUENCE [LARGE SCALE GENOMIC DNA]</scope>
    <source>
        <strain evidence="16">Nm2</strain>
    </source>
</reference>
<dbReference type="KEGG" id="nco:AAW31_01660"/>
<dbReference type="PANTHER" id="PTHR30478">
    <property type="entry name" value="DNA POLYMERASE III SUBUNIT BETA"/>
    <property type="match status" value="1"/>
</dbReference>
<gene>
    <name evidence="14" type="ORF">AAW31_01660</name>
    <name evidence="15" type="ORF">BCL69_101426</name>
</gene>
<evidence type="ECO:0000256" key="1">
    <source>
        <dbReference type="ARBA" id="ARBA00004496"/>
    </source>
</evidence>
<evidence type="ECO:0000256" key="8">
    <source>
        <dbReference type="ARBA" id="ARBA00022932"/>
    </source>
</evidence>
<dbReference type="Gene3D" id="3.10.150.10">
    <property type="entry name" value="DNA Polymerase III, subunit A, domain 2"/>
    <property type="match status" value="1"/>
</dbReference>
<dbReference type="Pfam" id="PF02767">
    <property type="entry name" value="DNA_pol3_beta_2"/>
    <property type="match status" value="1"/>
</dbReference>
<evidence type="ECO:0000256" key="6">
    <source>
        <dbReference type="ARBA" id="ARBA00022695"/>
    </source>
</evidence>
<dbReference type="Proteomes" id="UP000034156">
    <property type="component" value="Chromosome"/>
</dbReference>
<dbReference type="PATRIC" id="fig|44574.3.peg.384"/>
<dbReference type="CDD" id="cd00140">
    <property type="entry name" value="beta_clamp"/>
    <property type="match status" value="1"/>
</dbReference>
<dbReference type="SMART" id="SM00480">
    <property type="entry name" value="POL3Bc"/>
    <property type="match status" value="1"/>
</dbReference>
<dbReference type="GO" id="GO:0009360">
    <property type="term" value="C:DNA polymerase III complex"/>
    <property type="evidence" value="ECO:0007669"/>
    <property type="project" value="InterPro"/>
</dbReference>
<evidence type="ECO:0000313" key="16">
    <source>
        <dbReference type="Proteomes" id="UP000034156"/>
    </source>
</evidence>
<dbReference type="SUPFAM" id="SSF55979">
    <property type="entry name" value="DNA clamp"/>
    <property type="match status" value="3"/>
</dbReference>
<dbReference type="Proteomes" id="UP000324176">
    <property type="component" value="Unassembled WGS sequence"/>
</dbReference>
<dbReference type="InterPro" id="IPR001001">
    <property type="entry name" value="DNA_polIII_beta"/>
</dbReference>
<keyword evidence="16" id="KW-1185">Reference proteome</keyword>
<dbReference type="GO" id="GO:0006271">
    <property type="term" value="P:DNA strand elongation involved in DNA replication"/>
    <property type="evidence" value="ECO:0007669"/>
    <property type="project" value="TreeGrafter"/>
</dbReference>
<evidence type="ECO:0000256" key="10">
    <source>
        <dbReference type="PIRNR" id="PIRNR000804"/>
    </source>
</evidence>
<dbReference type="GO" id="GO:0003887">
    <property type="term" value="F:DNA-directed DNA polymerase activity"/>
    <property type="evidence" value="ECO:0007669"/>
    <property type="project" value="UniProtKB-UniRule"/>
</dbReference>
<comment type="function">
    <text evidence="10">Confers DNA tethering and processivity to DNA polymerases and other proteins. Acts as a clamp, forming a ring around DNA (a reaction catalyzed by the clamp-loading complex) which diffuses in an ATP-independent manner freely and bidirectionally along dsDNA. Initially characterized for its ability to contact the catalytic subunit of DNA polymerase III (Pol III), a complex, multichain enzyme responsible for most of the replicative synthesis in bacteria; Pol III exhibits 3'-5' exonuclease proofreading activity. The beta chain is required for initiation of replication as well as for processivity of DNA replication.</text>
</comment>
<keyword evidence="7 10" id="KW-0235">DNA replication</keyword>
<comment type="similarity">
    <text evidence="2 10">Belongs to the beta sliding clamp family.</text>
</comment>
<reference evidence="14 16" key="2">
    <citation type="journal article" date="2016" name="Genome Announc.">
        <title>Genome Sequence of Nitrosomonas communis Strain Nm2, a Mesophilic Ammonia-Oxidizing Bacterium Isolated from Mediterranean Soil.</title>
        <authorList>
            <person name="Kozlowski J.A."/>
            <person name="Kits K.D."/>
            <person name="Stein L.Y."/>
        </authorList>
    </citation>
    <scope>NUCLEOTIDE SEQUENCE [LARGE SCALE GENOMIC DNA]</scope>
    <source>
        <strain evidence="14 16">Nm2</strain>
    </source>
</reference>
<evidence type="ECO:0000256" key="5">
    <source>
        <dbReference type="ARBA" id="ARBA00022679"/>
    </source>
</evidence>
<organism evidence="14 16">
    <name type="scientific">Nitrosomonas communis</name>
    <dbReference type="NCBI Taxonomy" id="44574"/>
    <lineage>
        <taxon>Bacteria</taxon>
        <taxon>Pseudomonadati</taxon>
        <taxon>Pseudomonadota</taxon>
        <taxon>Betaproteobacteria</taxon>
        <taxon>Nitrosomonadales</taxon>
        <taxon>Nitrosomonadaceae</taxon>
        <taxon>Nitrosomonas</taxon>
    </lineage>
</organism>
<evidence type="ECO:0000256" key="3">
    <source>
        <dbReference type="ARBA" id="ARBA00021035"/>
    </source>
</evidence>
<evidence type="ECO:0000259" key="13">
    <source>
        <dbReference type="Pfam" id="PF02768"/>
    </source>
</evidence>
<dbReference type="InterPro" id="IPR022634">
    <property type="entry name" value="DNA_polIII_beta_N"/>
</dbReference>
<dbReference type="EMBL" id="CP011451">
    <property type="protein sequence ID" value="AKH36807.1"/>
    <property type="molecule type" value="Genomic_DNA"/>
</dbReference>
<keyword evidence="4 10" id="KW-0963">Cytoplasm</keyword>
<dbReference type="OrthoDB" id="8421503at2"/>
<evidence type="ECO:0000259" key="12">
    <source>
        <dbReference type="Pfam" id="PF02767"/>
    </source>
</evidence>
<dbReference type="RefSeq" id="WP_046848910.1">
    <property type="nucleotide sequence ID" value="NZ_CP011451.1"/>
</dbReference>
<evidence type="ECO:0000256" key="2">
    <source>
        <dbReference type="ARBA" id="ARBA00010752"/>
    </source>
</evidence>
<protein>
    <recommendedName>
        <fullName evidence="3 10">Beta sliding clamp</fullName>
    </recommendedName>
</protein>
<comment type="subunit">
    <text evidence="10">Forms a ring-shaped head-to-tail homodimer around DNA.</text>
</comment>
<dbReference type="GO" id="GO:0003677">
    <property type="term" value="F:DNA binding"/>
    <property type="evidence" value="ECO:0007669"/>
    <property type="project" value="UniProtKB-UniRule"/>
</dbReference>
<keyword evidence="9" id="KW-0238">DNA-binding</keyword>
<dbReference type="PANTHER" id="PTHR30478:SF0">
    <property type="entry name" value="BETA SLIDING CLAMP"/>
    <property type="match status" value="1"/>
</dbReference>
<evidence type="ECO:0000313" key="14">
    <source>
        <dbReference type="EMBL" id="AKH36807.1"/>
    </source>
</evidence>
<feature type="domain" description="DNA polymerase III beta sliding clamp C-terminal" evidence="13">
    <location>
        <begin position="251"/>
        <end position="372"/>
    </location>
</feature>
<reference evidence="15 17" key="3">
    <citation type="submission" date="2019-07" db="EMBL/GenBank/DDBJ databases">
        <title>Active sludge and wastewater microbial communities from Klosterneuburg, Austria.</title>
        <authorList>
            <person name="Wagner M."/>
        </authorList>
    </citation>
    <scope>NUCLEOTIDE SEQUENCE [LARGE SCALE GENOMIC DNA]</scope>
    <source>
        <strain evidence="15 17">Nm2</strain>
    </source>
</reference>
<feature type="domain" description="DNA polymerase III beta sliding clamp N-terminal" evidence="11">
    <location>
        <begin position="6"/>
        <end position="124"/>
    </location>
</feature>
<dbReference type="GO" id="GO:0008408">
    <property type="term" value="F:3'-5' exonuclease activity"/>
    <property type="evidence" value="ECO:0007669"/>
    <property type="project" value="InterPro"/>
</dbReference>
<name>A0A0F7KDH8_9PROT</name>
<comment type="subcellular location">
    <subcellularLocation>
        <location evidence="1 10">Cytoplasm</location>
    </subcellularLocation>
</comment>
<dbReference type="InterPro" id="IPR046938">
    <property type="entry name" value="DNA_clamp_sf"/>
</dbReference>
<proteinExistence type="inferred from homology"/>
<dbReference type="GO" id="GO:0005737">
    <property type="term" value="C:cytoplasm"/>
    <property type="evidence" value="ECO:0007669"/>
    <property type="project" value="UniProtKB-SubCell"/>
</dbReference>
<dbReference type="Gene3D" id="3.70.10.10">
    <property type="match status" value="1"/>
</dbReference>
<sequence length="373" mass="42859">MNLIKASRDFLLKPLQIVNGIVERRHTLPILSNVFIKQENGKIVFVTTDLEIEIETYLQTSETVISKEFSALTVSSKKMLEILRTFSSDTEVTLAKVDNRLQINAIKSRFSLQILPADDFPRMPKEEMPESTLTLSQQNLKDLLHLVQYAVAQQDIRYYLNGLLLLIEGKHLKFIATDSHRLSYASIELEDEWERKETIIPRKTVQELSKLLNETEEPVIIEVFPKKIRFAFSDIVLTSKVIEGKFPDFNRAIPVNNTKQFSINRQSFLQGLQRVAILSNANEKFRGVRLVISNGMLSIVCKNSEQEEAQEDLEIDYQQDTIDISFNINYLLDVLNNLNSDSVQCAFENANSSTLITIPKNDHFKYVVMPMRL</sequence>
<evidence type="ECO:0000256" key="7">
    <source>
        <dbReference type="ARBA" id="ARBA00022705"/>
    </source>
</evidence>
<evidence type="ECO:0000256" key="9">
    <source>
        <dbReference type="ARBA" id="ARBA00023125"/>
    </source>
</evidence>
<accession>A0A0F7KDH8</accession>
<dbReference type="Pfam" id="PF00712">
    <property type="entry name" value="DNA_pol3_beta"/>
    <property type="match status" value="1"/>
</dbReference>
<dbReference type="PIRSF" id="PIRSF000804">
    <property type="entry name" value="DNA_pol_III_b"/>
    <property type="match status" value="1"/>
</dbReference>
<evidence type="ECO:0000259" key="11">
    <source>
        <dbReference type="Pfam" id="PF00712"/>
    </source>
</evidence>
<dbReference type="InterPro" id="IPR022635">
    <property type="entry name" value="DNA_polIII_beta_C"/>
</dbReference>
<dbReference type="InterPro" id="IPR022637">
    <property type="entry name" value="DNA_polIII_beta_cen"/>
</dbReference>
<evidence type="ECO:0000256" key="4">
    <source>
        <dbReference type="ARBA" id="ARBA00022490"/>
    </source>
</evidence>
<dbReference type="EMBL" id="VNHT01000014">
    <property type="protein sequence ID" value="TYP90197.1"/>
    <property type="molecule type" value="Genomic_DNA"/>
</dbReference>
<evidence type="ECO:0000313" key="15">
    <source>
        <dbReference type="EMBL" id="TYP90197.1"/>
    </source>
</evidence>
<dbReference type="NCBIfam" id="TIGR00663">
    <property type="entry name" value="dnan"/>
    <property type="match status" value="1"/>
</dbReference>
<dbReference type="AlphaFoldDB" id="A0A0F7KDH8"/>
<keyword evidence="6 10" id="KW-0548">Nucleotidyltransferase</keyword>
<feature type="domain" description="DNA polymerase III beta sliding clamp central" evidence="12">
    <location>
        <begin position="134"/>
        <end position="248"/>
    </location>
</feature>
<keyword evidence="8 10" id="KW-0239">DNA-directed DNA polymerase</keyword>
<keyword evidence="5 10" id="KW-0808">Transferase</keyword>